<name>A0A2V2YX20_9BACL</name>
<accession>A0A2V2YX20</accession>
<dbReference type="EMBL" id="QGTQ01000003">
    <property type="protein sequence ID" value="PWW06292.1"/>
    <property type="molecule type" value="Genomic_DNA"/>
</dbReference>
<sequence length="36" mass="4341">MKAYIDDYDLYDLDFNEWLRLGLEEFGLEGHPGEFE</sequence>
<dbReference type="Proteomes" id="UP000246635">
    <property type="component" value="Unassembled WGS sequence"/>
</dbReference>
<gene>
    <name evidence="1" type="ORF">DFQ01_103194</name>
</gene>
<organism evidence="1 2">
    <name type="scientific">Paenibacillus cellulosilyticus</name>
    <dbReference type="NCBI Taxonomy" id="375489"/>
    <lineage>
        <taxon>Bacteria</taxon>
        <taxon>Bacillati</taxon>
        <taxon>Bacillota</taxon>
        <taxon>Bacilli</taxon>
        <taxon>Bacillales</taxon>
        <taxon>Paenibacillaceae</taxon>
        <taxon>Paenibacillus</taxon>
    </lineage>
</organism>
<comment type="caution">
    <text evidence="1">The sequence shown here is derived from an EMBL/GenBank/DDBJ whole genome shotgun (WGS) entry which is preliminary data.</text>
</comment>
<keyword evidence="2" id="KW-1185">Reference proteome</keyword>
<evidence type="ECO:0000313" key="2">
    <source>
        <dbReference type="Proteomes" id="UP000246635"/>
    </source>
</evidence>
<protein>
    <submittedName>
        <fullName evidence="1">Uncharacterized protein</fullName>
    </submittedName>
</protein>
<reference evidence="1 2" key="1">
    <citation type="submission" date="2018-05" db="EMBL/GenBank/DDBJ databases">
        <title>Genomic Encyclopedia of Type Strains, Phase III (KMG-III): the genomes of soil and plant-associated and newly described type strains.</title>
        <authorList>
            <person name="Whitman W."/>
        </authorList>
    </citation>
    <scope>NUCLEOTIDE SEQUENCE [LARGE SCALE GENOMIC DNA]</scope>
    <source>
        <strain evidence="1 2">CECT 5696</strain>
    </source>
</reference>
<dbReference type="AlphaFoldDB" id="A0A2V2YX20"/>
<evidence type="ECO:0000313" key="1">
    <source>
        <dbReference type="EMBL" id="PWW06292.1"/>
    </source>
</evidence>
<proteinExistence type="predicted"/>